<feature type="transmembrane region" description="Helical" evidence="13">
    <location>
        <begin position="295"/>
        <end position="319"/>
    </location>
</feature>
<keyword evidence="11 12" id="KW-0131">Cell cycle</keyword>
<evidence type="ECO:0000256" key="3">
    <source>
        <dbReference type="ARBA" id="ARBA00011160"/>
    </source>
</evidence>
<keyword evidence="8 13" id="KW-0812">Transmembrane</keyword>
<evidence type="ECO:0000256" key="2">
    <source>
        <dbReference type="ARBA" id="ARBA00007379"/>
    </source>
</evidence>
<proteinExistence type="inferred from homology"/>
<sequence length="329" mass="36558">MSLLFRNREIEKGASQRLKLSPARRFVMYWVHHVQQGVASLGELTRNPFASFMTMAVLGLSLTLPTTLYVLVKNTQSISAEWQQASQITVFIRDGVKPAAVQTLQQTLRLNKKIAAVEWVDKAAALQEFREKSGFGEALDALDSNPLPDVLLVTPAQQFRSSEAAKRLLFELEQNPEVAYGKLDVQWLTRLHALLGLAQDILGGLALLLCLAVVLIVSNTIRLNILSKKDEIIVMKLVGATASFIQRPFLYTGMWYGFVGGVIAWCATSLLLWWIEGAVTRVTDLYQSQFNLAGLTLSEMLVVWAFAIGLGLLGSFLAVRRHIKMIEPS</sequence>
<dbReference type="GO" id="GO:0005886">
    <property type="term" value="C:plasma membrane"/>
    <property type="evidence" value="ECO:0007669"/>
    <property type="project" value="UniProtKB-SubCell"/>
</dbReference>
<evidence type="ECO:0000259" key="14">
    <source>
        <dbReference type="Pfam" id="PF02687"/>
    </source>
</evidence>
<evidence type="ECO:0000256" key="9">
    <source>
        <dbReference type="ARBA" id="ARBA00022989"/>
    </source>
</evidence>
<dbReference type="InterPro" id="IPR047590">
    <property type="entry name" value="FtsX_proteobact-type"/>
</dbReference>
<keyword evidence="17" id="KW-1185">Reference proteome</keyword>
<accession>A0A432ZT62</accession>
<dbReference type="PANTHER" id="PTHR47755">
    <property type="entry name" value="CELL DIVISION PROTEIN FTSX"/>
    <property type="match status" value="1"/>
</dbReference>
<keyword evidence="9 13" id="KW-1133">Transmembrane helix</keyword>
<evidence type="ECO:0000256" key="13">
    <source>
        <dbReference type="SAM" id="Phobius"/>
    </source>
</evidence>
<dbReference type="Proteomes" id="UP000287996">
    <property type="component" value="Unassembled WGS sequence"/>
</dbReference>
<gene>
    <name evidence="16" type="ORF">CWI84_03165</name>
</gene>
<dbReference type="PIRSF" id="PIRSF003097">
    <property type="entry name" value="FtsX"/>
    <property type="match status" value="1"/>
</dbReference>
<evidence type="ECO:0000256" key="12">
    <source>
        <dbReference type="PIRNR" id="PIRNR003097"/>
    </source>
</evidence>
<dbReference type="OrthoDB" id="9813411at2"/>
<evidence type="ECO:0000256" key="4">
    <source>
        <dbReference type="ARBA" id="ARBA00021907"/>
    </source>
</evidence>
<keyword evidence="6 12" id="KW-0997">Cell inner membrane</keyword>
<keyword evidence="10 12" id="KW-0472">Membrane</keyword>
<feature type="transmembrane region" description="Helical" evidence="13">
    <location>
        <begin position="201"/>
        <end position="221"/>
    </location>
</feature>
<evidence type="ECO:0000256" key="5">
    <source>
        <dbReference type="ARBA" id="ARBA00022475"/>
    </source>
</evidence>
<comment type="subcellular location">
    <subcellularLocation>
        <location evidence="1">Cell inner membrane</location>
        <topology evidence="1">Multi-pass membrane protein</topology>
    </subcellularLocation>
</comment>
<keyword evidence="5 12" id="KW-1003">Cell membrane</keyword>
<dbReference type="NCBIfam" id="TIGR00439">
    <property type="entry name" value="FtsX_Gneg"/>
    <property type="match status" value="1"/>
</dbReference>
<dbReference type="Pfam" id="PF18075">
    <property type="entry name" value="FtsX_ECD"/>
    <property type="match status" value="1"/>
</dbReference>
<dbReference type="GO" id="GO:0051301">
    <property type="term" value="P:cell division"/>
    <property type="evidence" value="ECO:0007669"/>
    <property type="project" value="UniProtKB-KW"/>
</dbReference>
<evidence type="ECO:0000256" key="6">
    <source>
        <dbReference type="ARBA" id="ARBA00022519"/>
    </source>
</evidence>
<comment type="subunit">
    <text evidence="3">Forms a membrane-associated complex with FtsE.</text>
</comment>
<evidence type="ECO:0000313" key="16">
    <source>
        <dbReference type="EMBL" id="RUO81125.1"/>
    </source>
</evidence>
<protein>
    <recommendedName>
        <fullName evidence="4 12">Cell division protein FtsX</fullName>
    </recommendedName>
</protein>
<comment type="function">
    <text evidence="12">Part of the ABC transporter FtsEX involved in cellular division.</text>
</comment>
<evidence type="ECO:0000256" key="8">
    <source>
        <dbReference type="ARBA" id="ARBA00022692"/>
    </source>
</evidence>
<dbReference type="EMBL" id="PIQH01000002">
    <property type="protein sequence ID" value="RUO81125.1"/>
    <property type="molecule type" value="Genomic_DNA"/>
</dbReference>
<dbReference type="PANTHER" id="PTHR47755:SF1">
    <property type="entry name" value="CELL DIVISION PROTEIN FTSX"/>
    <property type="match status" value="1"/>
</dbReference>
<dbReference type="InterPro" id="IPR004513">
    <property type="entry name" value="FtsX"/>
</dbReference>
<comment type="similarity">
    <text evidence="2 12">Belongs to the ABC-4 integral membrane protein family. FtsX subfamily.</text>
</comment>
<keyword evidence="7 12" id="KW-0132">Cell division</keyword>
<comment type="caution">
    <text evidence="16">The sequence shown here is derived from an EMBL/GenBank/DDBJ whole genome shotgun (WGS) entry which is preliminary data.</text>
</comment>
<dbReference type="AlphaFoldDB" id="A0A432ZT62"/>
<evidence type="ECO:0000313" key="17">
    <source>
        <dbReference type="Proteomes" id="UP000287996"/>
    </source>
</evidence>
<feature type="domain" description="FtsX extracellular" evidence="15">
    <location>
        <begin position="87"/>
        <end position="178"/>
    </location>
</feature>
<dbReference type="Gene3D" id="3.30.70.3040">
    <property type="match status" value="1"/>
</dbReference>
<feature type="transmembrane region" description="Helical" evidence="13">
    <location>
        <begin position="255"/>
        <end position="275"/>
    </location>
</feature>
<reference evidence="16 17" key="1">
    <citation type="journal article" date="2011" name="Front. Microbiol.">
        <title>Genomic signatures of strain selection and enhancement in Bacillus atrophaeus var. globigii, a historical biowarfare simulant.</title>
        <authorList>
            <person name="Gibbons H.S."/>
            <person name="Broomall S.M."/>
            <person name="McNew L.A."/>
            <person name="Daligault H."/>
            <person name="Chapman C."/>
            <person name="Bruce D."/>
            <person name="Karavis M."/>
            <person name="Krepps M."/>
            <person name="McGregor P.A."/>
            <person name="Hong C."/>
            <person name="Park K.H."/>
            <person name="Akmal A."/>
            <person name="Feldman A."/>
            <person name="Lin J.S."/>
            <person name="Chang W.E."/>
            <person name="Higgs B.W."/>
            <person name="Demirev P."/>
            <person name="Lindquist J."/>
            <person name="Liem A."/>
            <person name="Fochler E."/>
            <person name="Read T.D."/>
            <person name="Tapia R."/>
            <person name="Johnson S."/>
            <person name="Bishop-Lilly K.A."/>
            <person name="Detter C."/>
            <person name="Han C."/>
            <person name="Sozhamannan S."/>
            <person name="Rosenzweig C.N."/>
            <person name="Skowronski E.W."/>
        </authorList>
    </citation>
    <scope>NUCLEOTIDE SEQUENCE [LARGE SCALE GENOMIC DNA]</scope>
    <source>
        <strain evidence="16 17">CC-PW-9</strain>
    </source>
</reference>
<name>A0A432ZT62_9GAMM</name>
<organism evidence="16 17">
    <name type="scientific">Idiomarina tyrosinivorans</name>
    <dbReference type="NCBI Taxonomy" id="1445662"/>
    <lineage>
        <taxon>Bacteria</taxon>
        <taxon>Pseudomonadati</taxon>
        <taxon>Pseudomonadota</taxon>
        <taxon>Gammaproteobacteria</taxon>
        <taxon>Alteromonadales</taxon>
        <taxon>Idiomarinaceae</taxon>
        <taxon>Idiomarina</taxon>
    </lineage>
</organism>
<evidence type="ECO:0000259" key="15">
    <source>
        <dbReference type="Pfam" id="PF18075"/>
    </source>
</evidence>
<evidence type="ECO:0000256" key="10">
    <source>
        <dbReference type="ARBA" id="ARBA00023136"/>
    </source>
</evidence>
<dbReference type="GO" id="GO:0032153">
    <property type="term" value="C:cell division site"/>
    <property type="evidence" value="ECO:0007669"/>
    <property type="project" value="TreeGrafter"/>
</dbReference>
<dbReference type="RefSeq" id="WP_126841121.1">
    <property type="nucleotide sequence ID" value="NZ_PIQH01000002.1"/>
</dbReference>
<evidence type="ECO:0000256" key="7">
    <source>
        <dbReference type="ARBA" id="ARBA00022618"/>
    </source>
</evidence>
<dbReference type="InterPro" id="IPR040690">
    <property type="entry name" value="FtsX_ECD"/>
</dbReference>
<feature type="domain" description="ABC3 transporter permease C-terminal" evidence="14">
    <location>
        <begin position="205"/>
        <end position="324"/>
    </location>
</feature>
<evidence type="ECO:0000256" key="1">
    <source>
        <dbReference type="ARBA" id="ARBA00004429"/>
    </source>
</evidence>
<evidence type="ECO:0000256" key="11">
    <source>
        <dbReference type="ARBA" id="ARBA00023306"/>
    </source>
</evidence>
<dbReference type="Pfam" id="PF02687">
    <property type="entry name" value="FtsX"/>
    <property type="match status" value="1"/>
</dbReference>
<dbReference type="InterPro" id="IPR003838">
    <property type="entry name" value="ABC3_permease_C"/>
</dbReference>